<dbReference type="EMBL" id="FOWQ01000003">
    <property type="protein sequence ID" value="SFP24396.1"/>
    <property type="molecule type" value="Genomic_DNA"/>
</dbReference>
<dbReference type="STRING" id="1523247.SAMN05660464_2657"/>
<dbReference type="GO" id="GO:0044780">
    <property type="term" value="P:bacterial-type flagellum assembly"/>
    <property type="evidence" value="ECO:0007669"/>
    <property type="project" value="InterPro"/>
</dbReference>
<gene>
    <name evidence="6" type="ORF">SAMN05660464_2657</name>
</gene>
<reference evidence="7" key="1">
    <citation type="submission" date="2016-10" db="EMBL/GenBank/DDBJ databases">
        <authorList>
            <person name="Varghese N."/>
            <person name="Submissions S."/>
        </authorList>
    </citation>
    <scope>NUCLEOTIDE SEQUENCE [LARGE SCALE GENOMIC DNA]</scope>
    <source>
        <strain evidence="7">DSM 44208</strain>
    </source>
</reference>
<protein>
    <submittedName>
        <fullName evidence="6">Flagellar protein FliS</fullName>
    </submittedName>
</protein>
<evidence type="ECO:0000313" key="6">
    <source>
        <dbReference type="EMBL" id="SFP24396.1"/>
    </source>
</evidence>
<evidence type="ECO:0000313" key="7">
    <source>
        <dbReference type="Proteomes" id="UP000198857"/>
    </source>
</evidence>
<dbReference type="InterPro" id="IPR003713">
    <property type="entry name" value="FliS"/>
</dbReference>
<dbReference type="GO" id="GO:0071973">
    <property type="term" value="P:bacterial-type flagellum-dependent cell motility"/>
    <property type="evidence" value="ECO:0007669"/>
    <property type="project" value="TreeGrafter"/>
</dbReference>
<sequence length="127" mass="14015">MSAASLRARYLGDAVTTASPQQVLVMLYDRLALDLERARLALTEGRRADAELQLRHAQDIVFELLGSLRVDAWEGGPRLAALYNWLLAEITQASLKQDRNRVASCLQVVEPLRDAWRQAAASLAATA</sequence>
<proteinExistence type="inferred from homology"/>
<comment type="subcellular location">
    <subcellularLocation>
        <location evidence="1">Cytoplasm</location>
        <location evidence="1">Cytosol</location>
    </subcellularLocation>
</comment>
<evidence type="ECO:0000256" key="4">
    <source>
        <dbReference type="ARBA" id="ARBA00022795"/>
    </source>
</evidence>
<organism evidence="6 7">
    <name type="scientific">Geodermatophilus dictyosporus</name>
    <dbReference type="NCBI Taxonomy" id="1523247"/>
    <lineage>
        <taxon>Bacteria</taxon>
        <taxon>Bacillati</taxon>
        <taxon>Actinomycetota</taxon>
        <taxon>Actinomycetes</taxon>
        <taxon>Geodermatophilales</taxon>
        <taxon>Geodermatophilaceae</taxon>
        <taxon>Geodermatophilus</taxon>
    </lineage>
</organism>
<dbReference type="OrthoDB" id="3268516at2"/>
<evidence type="ECO:0000256" key="5">
    <source>
        <dbReference type="ARBA" id="ARBA00023186"/>
    </source>
</evidence>
<comment type="similarity">
    <text evidence="2">Belongs to the FliS family.</text>
</comment>
<keyword evidence="7" id="KW-1185">Reference proteome</keyword>
<dbReference type="CDD" id="cd16098">
    <property type="entry name" value="FliS"/>
    <property type="match status" value="1"/>
</dbReference>
<dbReference type="Proteomes" id="UP000198857">
    <property type="component" value="Unassembled WGS sequence"/>
</dbReference>
<dbReference type="PANTHER" id="PTHR34773">
    <property type="entry name" value="FLAGELLAR SECRETION CHAPERONE FLIS"/>
    <property type="match status" value="1"/>
</dbReference>
<evidence type="ECO:0000256" key="1">
    <source>
        <dbReference type="ARBA" id="ARBA00004514"/>
    </source>
</evidence>
<dbReference type="NCBIfam" id="TIGR00208">
    <property type="entry name" value="fliS"/>
    <property type="match status" value="1"/>
</dbReference>
<evidence type="ECO:0000256" key="2">
    <source>
        <dbReference type="ARBA" id="ARBA00008787"/>
    </source>
</evidence>
<evidence type="ECO:0000256" key="3">
    <source>
        <dbReference type="ARBA" id="ARBA00022490"/>
    </source>
</evidence>
<keyword evidence="6" id="KW-0966">Cell projection</keyword>
<dbReference type="Pfam" id="PF02561">
    <property type="entry name" value="FliS"/>
    <property type="match status" value="1"/>
</dbReference>
<dbReference type="SUPFAM" id="SSF101116">
    <property type="entry name" value="Flagellar export chaperone FliS"/>
    <property type="match status" value="1"/>
</dbReference>
<dbReference type="InterPro" id="IPR036584">
    <property type="entry name" value="FliS_sf"/>
</dbReference>
<dbReference type="GO" id="GO:0005829">
    <property type="term" value="C:cytosol"/>
    <property type="evidence" value="ECO:0007669"/>
    <property type="project" value="UniProtKB-SubCell"/>
</dbReference>
<dbReference type="RefSeq" id="WP_091109595.1">
    <property type="nucleotide sequence ID" value="NZ_FOWQ01000003.1"/>
</dbReference>
<dbReference type="AlphaFoldDB" id="A0A1I5NSX2"/>
<accession>A0A1I5NSX2</accession>
<keyword evidence="6" id="KW-0282">Flagellum</keyword>
<dbReference type="Gene3D" id="1.20.120.340">
    <property type="entry name" value="Flagellar protein FliS"/>
    <property type="match status" value="1"/>
</dbReference>
<dbReference type="PANTHER" id="PTHR34773:SF1">
    <property type="entry name" value="FLAGELLAR SECRETION CHAPERONE FLIS"/>
    <property type="match status" value="1"/>
</dbReference>
<name>A0A1I5NSX2_9ACTN</name>
<keyword evidence="5" id="KW-0143">Chaperone</keyword>
<keyword evidence="3" id="KW-0963">Cytoplasm</keyword>
<keyword evidence="4" id="KW-1005">Bacterial flagellum biogenesis</keyword>
<keyword evidence="6" id="KW-0969">Cilium</keyword>